<dbReference type="eggNOG" id="ENOG503072N">
    <property type="taxonomic scope" value="Bacteria"/>
</dbReference>
<protein>
    <submittedName>
        <fullName evidence="1">Uncharacterized protein</fullName>
    </submittedName>
</protein>
<comment type="caution">
    <text evidence="1">The sequence shown here is derived from an EMBL/GenBank/DDBJ whole genome shotgun (WGS) entry which is preliminary data.</text>
</comment>
<dbReference type="Proteomes" id="UP000028123">
    <property type="component" value="Unassembled WGS sequence"/>
</dbReference>
<dbReference type="EMBL" id="JNVM01000010">
    <property type="protein sequence ID" value="KEQ25584.1"/>
    <property type="molecule type" value="Genomic_DNA"/>
</dbReference>
<dbReference type="AlphaFoldDB" id="A0A081P4G1"/>
<proteinExistence type="predicted"/>
<evidence type="ECO:0000313" key="2">
    <source>
        <dbReference type="Proteomes" id="UP000028123"/>
    </source>
</evidence>
<keyword evidence="2" id="KW-1185">Reference proteome</keyword>
<dbReference type="InterPro" id="IPR022555">
    <property type="entry name" value="DUF2577"/>
</dbReference>
<evidence type="ECO:0000313" key="1">
    <source>
        <dbReference type="EMBL" id="KEQ25584.1"/>
    </source>
</evidence>
<gene>
    <name evidence="1" type="ORF">ET33_02365</name>
</gene>
<sequence>MSAAWIVNFIQEQGAKLNPPSIQLGKVVSIPPNLIIQTGGQPLDREHLLVSEHLLRSQISGTSEGVIEKVTLGMPLGVGDTVAMLPTADHKVYIVLCKVV</sequence>
<dbReference type="RefSeq" id="WP_036681880.1">
    <property type="nucleotide sequence ID" value="NZ_JNVM01000010.1"/>
</dbReference>
<dbReference type="OrthoDB" id="2629609at2"/>
<accession>A0A081P4G1</accession>
<dbReference type="Pfam" id="PF10844">
    <property type="entry name" value="DUF2577"/>
    <property type="match status" value="1"/>
</dbReference>
<reference evidence="1 2" key="1">
    <citation type="submission" date="2014-06" db="EMBL/GenBank/DDBJ databases">
        <title>Draft genome sequence of Paenibacillus sp. MSt1.</title>
        <authorList>
            <person name="Aw Y.K."/>
            <person name="Ong K.S."/>
            <person name="Gan H.M."/>
            <person name="Lee S.M."/>
        </authorList>
    </citation>
    <scope>NUCLEOTIDE SEQUENCE [LARGE SCALE GENOMIC DNA]</scope>
    <source>
        <strain evidence="1 2">MSt1</strain>
    </source>
</reference>
<name>A0A081P4G1_9BACL</name>
<organism evidence="1 2">
    <name type="scientific">Paenibacillus tyrfis</name>
    <dbReference type="NCBI Taxonomy" id="1501230"/>
    <lineage>
        <taxon>Bacteria</taxon>
        <taxon>Bacillati</taxon>
        <taxon>Bacillota</taxon>
        <taxon>Bacilli</taxon>
        <taxon>Bacillales</taxon>
        <taxon>Paenibacillaceae</taxon>
        <taxon>Paenibacillus</taxon>
    </lineage>
</organism>